<dbReference type="GO" id="GO:0000160">
    <property type="term" value="P:phosphorelay signal transduction system"/>
    <property type="evidence" value="ECO:0007669"/>
    <property type="project" value="InterPro"/>
</dbReference>
<sequence length="356" mass="40293">MMRPPSTALHWNALTTRQTLLAIDDDPMTLSIIDAALREEFRILAAQDGEHGLNLAQRDPSPDLILLDLAMPGLDGYAVCHALRIHPTTQHIPIIFLTSHNDEFCEIRAFEHGATDYLSKPISPRQLQIRVRAHLAFFQNQRVLEQRVAERTQENERLQQDLLDTLGRAAEFRDNETGQHVQRMSHYSRLLARAAELDATNTELLFRAAPLHDVGKIGIPDGILLKPGPLTDEEFTCVRQHPEIGAAILGGRDSALMSLARTVALTHHERWDGNGYPQHLAGEAIPLAGRIVAIADVFDALTSARPYKEPWSVKQTLDWMHEQRGRHFDPQLLDHFLRIQHEILEIKLRFADEPLN</sequence>
<dbReference type="EMBL" id="FNOW01000007">
    <property type="protein sequence ID" value="SDX58047.1"/>
    <property type="molecule type" value="Genomic_DNA"/>
</dbReference>
<dbReference type="PROSITE" id="PS51832">
    <property type="entry name" value="HD_GYP"/>
    <property type="match status" value="1"/>
</dbReference>
<dbReference type="STRING" id="61595.SAMN05421644_10724"/>
<dbReference type="InterPro" id="IPR037522">
    <property type="entry name" value="HD_GYP_dom"/>
</dbReference>
<dbReference type="InterPro" id="IPR052020">
    <property type="entry name" value="Cyclic_di-GMP/3'3'-cGAMP_PDE"/>
</dbReference>
<dbReference type="PANTHER" id="PTHR45228:SF5">
    <property type="entry name" value="CYCLIC DI-GMP PHOSPHODIESTERASE VC_1348-RELATED"/>
    <property type="match status" value="1"/>
</dbReference>
<dbReference type="RefSeq" id="WP_245709067.1">
    <property type="nucleotide sequence ID" value="NZ_FNOW01000007.1"/>
</dbReference>
<dbReference type="Proteomes" id="UP000198672">
    <property type="component" value="Unassembled WGS sequence"/>
</dbReference>
<dbReference type="Pfam" id="PF00072">
    <property type="entry name" value="Response_reg"/>
    <property type="match status" value="1"/>
</dbReference>
<organism evidence="4 5">
    <name type="scientific">Allochromatium warmingii</name>
    <name type="common">Chromatium warmingii</name>
    <dbReference type="NCBI Taxonomy" id="61595"/>
    <lineage>
        <taxon>Bacteria</taxon>
        <taxon>Pseudomonadati</taxon>
        <taxon>Pseudomonadota</taxon>
        <taxon>Gammaproteobacteria</taxon>
        <taxon>Chromatiales</taxon>
        <taxon>Chromatiaceae</taxon>
        <taxon>Allochromatium</taxon>
    </lineage>
</organism>
<dbReference type="InterPro" id="IPR001789">
    <property type="entry name" value="Sig_transdc_resp-reg_receiver"/>
</dbReference>
<dbReference type="Gene3D" id="1.10.3210.10">
    <property type="entry name" value="Hypothetical protein af1432"/>
    <property type="match status" value="1"/>
</dbReference>
<evidence type="ECO:0000259" key="3">
    <source>
        <dbReference type="PROSITE" id="PS51832"/>
    </source>
</evidence>
<name>A0A1H3CV79_ALLWA</name>
<dbReference type="SMART" id="SM00448">
    <property type="entry name" value="REC"/>
    <property type="match status" value="1"/>
</dbReference>
<dbReference type="Pfam" id="PF13487">
    <property type="entry name" value="HD_5"/>
    <property type="match status" value="1"/>
</dbReference>
<feature type="domain" description="HD-GYP" evidence="3">
    <location>
        <begin position="155"/>
        <end position="352"/>
    </location>
</feature>
<dbReference type="SMART" id="SM00471">
    <property type="entry name" value="HDc"/>
    <property type="match status" value="1"/>
</dbReference>
<reference evidence="5" key="1">
    <citation type="submission" date="2016-10" db="EMBL/GenBank/DDBJ databases">
        <authorList>
            <person name="Varghese N."/>
            <person name="Submissions S."/>
        </authorList>
    </citation>
    <scope>NUCLEOTIDE SEQUENCE [LARGE SCALE GENOMIC DNA]</scope>
    <source>
        <strain evidence="5">DSM 173</strain>
    </source>
</reference>
<feature type="modified residue" description="4-aspartylphosphate" evidence="1">
    <location>
        <position position="68"/>
    </location>
</feature>
<dbReference type="GO" id="GO:0008081">
    <property type="term" value="F:phosphoric diester hydrolase activity"/>
    <property type="evidence" value="ECO:0007669"/>
    <property type="project" value="UniProtKB-ARBA"/>
</dbReference>
<dbReference type="SUPFAM" id="SSF109604">
    <property type="entry name" value="HD-domain/PDEase-like"/>
    <property type="match status" value="1"/>
</dbReference>
<dbReference type="CDD" id="cd00077">
    <property type="entry name" value="HDc"/>
    <property type="match status" value="1"/>
</dbReference>
<accession>A0A1H3CV79</accession>
<dbReference type="AlphaFoldDB" id="A0A1H3CV79"/>
<evidence type="ECO:0000256" key="1">
    <source>
        <dbReference type="PROSITE-ProRule" id="PRU00169"/>
    </source>
</evidence>
<evidence type="ECO:0000313" key="5">
    <source>
        <dbReference type="Proteomes" id="UP000198672"/>
    </source>
</evidence>
<dbReference type="PANTHER" id="PTHR45228">
    <property type="entry name" value="CYCLIC DI-GMP PHOSPHODIESTERASE TM_0186-RELATED"/>
    <property type="match status" value="1"/>
</dbReference>
<evidence type="ECO:0000259" key="2">
    <source>
        <dbReference type="PROSITE" id="PS50110"/>
    </source>
</evidence>
<feature type="domain" description="Response regulatory" evidence="2">
    <location>
        <begin position="19"/>
        <end position="135"/>
    </location>
</feature>
<gene>
    <name evidence="4" type="ORF">SAMN05421644_10724</name>
</gene>
<dbReference type="InterPro" id="IPR011006">
    <property type="entry name" value="CheY-like_superfamily"/>
</dbReference>
<keyword evidence="5" id="KW-1185">Reference proteome</keyword>
<dbReference type="PROSITE" id="PS50110">
    <property type="entry name" value="RESPONSE_REGULATORY"/>
    <property type="match status" value="1"/>
</dbReference>
<dbReference type="InterPro" id="IPR003607">
    <property type="entry name" value="HD/PDEase_dom"/>
</dbReference>
<protein>
    <submittedName>
        <fullName evidence="4">Putative two-component system response regulator</fullName>
    </submittedName>
</protein>
<dbReference type="SUPFAM" id="SSF52172">
    <property type="entry name" value="CheY-like"/>
    <property type="match status" value="1"/>
</dbReference>
<proteinExistence type="predicted"/>
<evidence type="ECO:0000313" key="4">
    <source>
        <dbReference type="EMBL" id="SDX58047.1"/>
    </source>
</evidence>
<dbReference type="Gene3D" id="3.40.50.2300">
    <property type="match status" value="1"/>
</dbReference>
<keyword evidence="1" id="KW-0597">Phosphoprotein</keyword>